<dbReference type="AlphaFoldDB" id="A0A8X7NRG4"/>
<dbReference type="GO" id="GO:0033754">
    <property type="term" value="F:indoleamine 2,3-dioxygenase activity"/>
    <property type="evidence" value="ECO:0007669"/>
    <property type="project" value="UniProtKB-EC"/>
</dbReference>
<evidence type="ECO:0000256" key="4">
    <source>
        <dbReference type="PIRSR" id="PIRSR600898-1"/>
    </source>
</evidence>
<gene>
    <name evidence="7" type="ORF">FOB60_002505</name>
</gene>
<evidence type="ECO:0000256" key="1">
    <source>
        <dbReference type="ARBA" id="ARBA00007119"/>
    </source>
</evidence>
<evidence type="ECO:0000313" key="8">
    <source>
        <dbReference type="Proteomes" id="UP000590412"/>
    </source>
</evidence>
<comment type="caution">
    <text evidence="7">The sequence shown here is derived from an EMBL/GenBank/DDBJ whole genome shotgun (WGS) entry which is preliminary data.</text>
</comment>
<evidence type="ECO:0000256" key="2">
    <source>
        <dbReference type="ARBA" id="ARBA00022723"/>
    </source>
</evidence>
<comment type="function">
    <text evidence="5">Produces N-formyl-kynurenine through the oxidation of tryptophan.</text>
</comment>
<evidence type="ECO:0000256" key="5">
    <source>
        <dbReference type="RuleBase" id="RU369119"/>
    </source>
</evidence>
<dbReference type="Proteomes" id="UP000590412">
    <property type="component" value="Unassembled WGS sequence"/>
</dbReference>
<dbReference type="GO" id="GO:0034354">
    <property type="term" value="P:'de novo' NAD+ biosynthetic process from L-tryptophan"/>
    <property type="evidence" value="ECO:0007669"/>
    <property type="project" value="EnsemblFungi"/>
</dbReference>
<feature type="compositionally biased region" description="Basic and acidic residues" evidence="6">
    <location>
        <begin position="369"/>
        <end position="378"/>
    </location>
</feature>
<keyword evidence="5" id="KW-0560">Oxidoreductase</keyword>
<dbReference type="EMBL" id="JABWAB010000003">
    <property type="protein sequence ID" value="KAF6057950.1"/>
    <property type="molecule type" value="Genomic_DNA"/>
</dbReference>
<dbReference type="OrthoDB" id="540174at2759"/>
<sequence length="426" mass="48205">MLELEQYDISTEFGFLTELPLERLTNPYYNPWEKFLDNLNAYILHRTVRKQVNNKLPHLSIDKLANEREMRRAYLVLSFLGHAYIWSGEPVDRLPAQISDPWIAVSKALGLPPIATYAAVCLWNFKKIDESGEFTLDNLTTINTFTGSVDESWFYLVSVCFEKEGAFSVKVGLDALNSAETGNTHSLIENLQQFAESIDMLGSVLMRMEEMCDPHVFYFRIRPFLAGWKNMASVGLEKGVYYGDETTPRSYAGGSNAQSSLIQFMDILLGVSHHATGDLTADSSFLTEMREYMPKKHREFLQDLEPHTFTIRDFVKSQNNEELTLAYDACLAMLKSFRDKHIQIVTRYVVLQAKKVNKMGSGSTLRSGLAREKKEEKGTGGTSLLPFLKQCRDETGSAAAGSWGKRILTDGMLRLKYSKSNGINED</sequence>
<dbReference type="GO" id="GO:0005737">
    <property type="term" value="C:cytoplasm"/>
    <property type="evidence" value="ECO:0007669"/>
    <property type="project" value="TreeGrafter"/>
</dbReference>
<feature type="region of interest" description="Disordered" evidence="6">
    <location>
        <begin position="360"/>
        <end position="381"/>
    </location>
</feature>
<dbReference type="Gene3D" id="1.20.58.480">
    <property type="match status" value="1"/>
</dbReference>
<dbReference type="InterPro" id="IPR000898">
    <property type="entry name" value="Indolamine_dOase"/>
</dbReference>
<comment type="similarity">
    <text evidence="1 5">Belongs to the indoleamine 2,3-dioxygenase family.</text>
</comment>
<dbReference type="PANTHER" id="PTHR28657">
    <property type="entry name" value="INDOLEAMINE 2,3-DIOXYGENASE"/>
    <property type="match status" value="1"/>
</dbReference>
<dbReference type="InterPro" id="IPR037217">
    <property type="entry name" value="Trp/Indoleamine_2_3_dOase-like"/>
</dbReference>
<protein>
    <recommendedName>
        <fullName evidence="5">Indoleamine 2,3-dioxygenase</fullName>
        <ecNumber evidence="5">1.13.11.52</ecNumber>
    </recommendedName>
</protein>
<dbReference type="GO" id="GO:0019441">
    <property type="term" value="P:L-tryptophan catabolic process to kynurenine"/>
    <property type="evidence" value="ECO:0007669"/>
    <property type="project" value="UniProtKB-UniRule"/>
</dbReference>
<dbReference type="Pfam" id="PF01231">
    <property type="entry name" value="IDO"/>
    <property type="match status" value="1"/>
</dbReference>
<dbReference type="PANTHER" id="PTHR28657:SF5">
    <property type="entry name" value="INDOLEAMINE 2,3-DIOXYGENASE"/>
    <property type="match status" value="1"/>
</dbReference>
<keyword evidence="3 4" id="KW-0408">Iron</keyword>
<accession>A0A8X7NRG4</accession>
<keyword evidence="4 5" id="KW-0349">Heme</keyword>
<keyword evidence="2 4" id="KW-0479">Metal-binding</keyword>
<organism evidence="7 8">
    <name type="scientific">Candida parapsilosis</name>
    <name type="common">Yeast</name>
    <dbReference type="NCBI Taxonomy" id="5480"/>
    <lineage>
        <taxon>Eukaryota</taxon>
        <taxon>Fungi</taxon>
        <taxon>Dikarya</taxon>
        <taxon>Ascomycota</taxon>
        <taxon>Saccharomycotina</taxon>
        <taxon>Pichiomycetes</taxon>
        <taxon>Debaryomycetaceae</taxon>
        <taxon>Candida/Lodderomyces clade</taxon>
        <taxon>Candida</taxon>
    </lineage>
</organism>
<reference evidence="7" key="1">
    <citation type="submission" date="2020-03" db="EMBL/GenBank/DDBJ databases">
        <title>FDA dAtabase for Regulatory Grade micrObial Sequences (FDA-ARGOS): Supporting development and validation of Infectious Disease Dx tests.</title>
        <authorList>
            <person name="Campos J."/>
            <person name="Goldberg B."/>
            <person name="Tallon L."/>
            <person name="Sadzewicz L."/>
            <person name="Vavikolanu K."/>
            <person name="Mehta A."/>
            <person name="Aluvathingal J."/>
            <person name="Nadendla S."/>
            <person name="Nandy P."/>
            <person name="Geyer C."/>
            <person name="Yan Y."/>
            <person name="Sichtig H."/>
        </authorList>
    </citation>
    <scope>NUCLEOTIDE SEQUENCE [LARGE SCALE GENOMIC DNA]</scope>
    <source>
        <strain evidence="7">FDAARGOS_652</strain>
    </source>
</reference>
<evidence type="ECO:0000256" key="3">
    <source>
        <dbReference type="ARBA" id="ARBA00023004"/>
    </source>
</evidence>
<name>A0A8X7NRG4_CANPA</name>
<dbReference type="SUPFAM" id="SSF140959">
    <property type="entry name" value="Indolic compounds 2,3-dioxygenase-like"/>
    <property type="match status" value="1"/>
</dbReference>
<dbReference type="GO" id="GO:0020037">
    <property type="term" value="F:heme binding"/>
    <property type="evidence" value="ECO:0007669"/>
    <property type="project" value="UniProtKB-UniRule"/>
</dbReference>
<dbReference type="EC" id="1.13.11.52" evidence="5"/>
<evidence type="ECO:0000256" key="6">
    <source>
        <dbReference type="SAM" id="MobiDB-lite"/>
    </source>
</evidence>
<evidence type="ECO:0000313" key="7">
    <source>
        <dbReference type="EMBL" id="KAF6057950.1"/>
    </source>
</evidence>
<keyword evidence="5" id="KW-0223">Dioxygenase</keyword>
<comment type="catalytic activity">
    <reaction evidence="5">
        <text>L-tryptophan + O2 = N-formyl-L-kynurenine</text>
        <dbReference type="Rhea" id="RHEA:24536"/>
        <dbReference type="ChEBI" id="CHEBI:15379"/>
        <dbReference type="ChEBI" id="CHEBI:57912"/>
        <dbReference type="ChEBI" id="CHEBI:58629"/>
    </reaction>
</comment>
<proteinExistence type="inferred from homology"/>
<feature type="binding site" description="proximal binding residue" evidence="4">
    <location>
        <position position="341"/>
    </location>
    <ligand>
        <name>heme b</name>
        <dbReference type="ChEBI" id="CHEBI:60344"/>
    </ligand>
    <ligandPart>
        <name>Fe</name>
        <dbReference type="ChEBI" id="CHEBI:18248"/>
    </ligandPart>
</feature>
<dbReference type="GO" id="GO:0046872">
    <property type="term" value="F:metal ion binding"/>
    <property type="evidence" value="ECO:0007669"/>
    <property type="project" value="UniProtKB-UniRule"/>
</dbReference>
<dbReference type="PROSITE" id="PS00876">
    <property type="entry name" value="IDO_1"/>
    <property type="match status" value="1"/>
</dbReference>